<evidence type="ECO:0000256" key="1">
    <source>
        <dbReference type="ARBA" id="ARBA00022527"/>
    </source>
</evidence>
<feature type="region of interest" description="Disordered" evidence="8">
    <location>
        <begin position="1"/>
        <end position="21"/>
    </location>
</feature>
<keyword evidence="2" id="KW-0808">Transferase</keyword>
<dbReference type="PROSITE" id="PS00107">
    <property type="entry name" value="PROTEIN_KINASE_ATP"/>
    <property type="match status" value="1"/>
</dbReference>
<dbReference type="GeneID" id="5724802"/>
<dbReference type="ExpressionAtlas" id="A0A2K3CU58">
    <property type="expression patterns" value="baseline"/>
</dbReference>
<keyword evidence="4" id="KW-0418">Kinase</keyword>
<dbReference type="PANTHER" id="PTHR44329:SF214">
    <property type="entry name" value="PROTEIN KINASE DOMAIN-CONTAINING PROTEIN"/>
    <property type="match status" value="1"/>
</dbReference>
<feature type="compositionally biased region" description="Low complexity" evidence="8">
    <location>
        <begin position="574"/>
        <end position="583"/>
    </location>
</feature>
<dbReference type="PROSITE" id="PS00108">
    <property type="entry name" value="PROTEIN_KINASE_ST"/>
    <property type="match status" value="1"/>
</dbReference>
<feature type="compositionally biased region" description="Pro residues" evidence="8">
    <location>
        <begin position="114"/>
        <end position="125"/>
    </location>
</feature>
<evidence type="ECO:0000256" key="8">
    <source>
        <dbReference type="SAM" id="MobiDB-lite"/>
    </source>
</evidence>
<feature type="region of interest" description="Disordered" evidence="8">
    <location>
        <begin position="1025"/>
        <end position="1103"/>
    </location>
</feature>
<sequence length="1458" mass="144490">MHASASAPDVHNDTEMPRGPAIPSALLVSTHARSFSQRVHSMHSRSRLALCTRAGDAEAEARGQQQTNARAATSAGGVDSSGDDGSGDSAASSPLNTCPSPFVAGAAAATPHPSNVPPEHQPPLPAASNTLQDPAALYAGRIAVPSAPASALVVSWVPEAEGKAPGSTNSATLAHDSIIPVVANAGTNAAAVFPVHRPVAPGSMVALAALASAAASGRRASMSQRRLRVVGRASGSSASSFVADATDGTGLAAAALQREALQAEPGAHAELPRPHDLERSPGPLWRSAEALLGTRILDTQFSFGADADTGAGGLGPVPRVAGVSPLLLASVGVMLASSMSEPAWTSGSPDVCLSSAAGTHHTPTGGGGTAGNGSTGAGGGSVGAAGAGGAAAATGIPATVAAAAAAEAAVAASSSVGGRAAGAAARRGSSSAVHGDVAAAAADATAAGMPPISTMATRKGAASAQSMQLGASTLADGGWAGEATTQHGPEYAAAAAAAVRYTATAGTSSSGSRTALGLQPGGSERSDAAACAMAVFVPVAATGHPHDGTVRGSGGGGSGSAHSGAAGSGGAGSSGEAAHAAAPPGHSAGLAMVHVYPRSSRLQLLPVEGGAGSVVQHSHSGSVPRCSREAAAAAAAALAPVSDSESCLASTGAAADSGGEGLGAAGAVGREGRPTWTTAMHAEGGGVHDAASDLDSGFSVGGDVEGGPQWRCADMGQAYVSRPPPTAAAAATEAVPAAPDVNTGTAAVKATLTDTGSTCQSLSLNPQPPSIGVGAGGGSAAPARAMQTLHAQLSPKSGCSARSGEGGAAHGAGRTAVTAGAVVSGGTCSARSGTVSSEAGGMGPPRSMRLAIFPGHQASWLALQMHFFGGAMGASGALEPRVPLSALASLDIARLSREVSALVWIGQGGGGAVFQGLWQGARVAVKFLLAASPAHVDASALEAIVSLSVAHPNVVHTYCAEVARVDEASLAEPAARPQGRRGSVAGLTAAAGAPWRGSTGGAHEDEDAAVTALYNALIMETTDMSQRLPPLPQPQPSSKGGSAAIDGVLLPQHLPPAAPAGDTGSAVANTGARRGTSTTGGGAASGGNSAAEVAASQRLQPPAADSHAITSFFESHEGFGEPDLASNDRAWTVRQVLTHMEAQPSMYLTHIIMEHCDRGSLLSAIKRGIFRLEPEAAVEAAEATGPSSASSLRSTAHSSKEGWATTVAAAASGASGGRPGLTRIPEAAVEAGRFPRRVVLRAILRTARDIAQGMAHLHANGIIHGDLKPGNVLLRGCRTDRRGFVAAVADFGLSKVVRGDQPLELDRWSTVTVMAPETIQGRWHKASDVYAFGILLWQLVTSEVMPYGNLTVGQILLGVSQGTLRPGWPGGVHPALVRLGRACLATNASERPSFDAIAKVLTKIETNVRNELREQQRQQRQRLQQQQLAVPAFVSEGGYSQEGPGGSSKAYVRKYSAV</sequence>
<dbReference type="InterPro" id="IPR051681">
    <property type="entry name" value="Ser/Thr_Kinases-Pseudokinases"/>
</dbReference>
<dbReference type="SUPFAM" id="SSF56112">
    <property type="entry name" value="Protein kinase-like (PK-like)"/>
    <property type="match status" value="1"/>
</dbReference>
<evidence type="ECO:0000256" key="2">
    <source>
        <dbReference type="ARBA" id="ARBA00022679"/>
    </source>
</evidence>
<dbReference type="GO" id="GO:0007165">
    <property type="term" value="P:signal transduction"/>
    <property type="evidence" value="ECO:0000318"/>
    <property type="project" value="GO_Central"/>
</dbReference>
<feature type="region of interest" description="Disordered" evidence="8">
    <location>
        <begin position="57"/>
        <end position="130"/>
    </location>
</feature>
<evidence type="ECO:0000256" key="5">
    <source>
        <dbReference type="ARBA" id="ARBA00022840"/>
    </source>
</evidence>
<feature type="compositionally biased region" description="Low complexity" evidence="8">
    <location>
        <begin position="1068"/>
        <end position="1077"/>
    </location>
</feature>
<evidence type="ECO:0000256" key="7">
    <source>
        <dbReference type="SAM" id="Coils"/>
    </source>
</evidence>
<dbReference type="InterPro" id="IPR011009">
    <property type="entry name" value="Kinase-like_dom_sf"/>
</dbReference>
<evidence type="ECO:0000259" key="9">
    <source>
        <dbReference type="PROSITE" id="PS50011"/>
    </source>
</evidence>
<dbReference type="OrthoDB" id="248923at2759"/>
<reference evidence="10 11" key="1">
    <citation type="journal article" date="2007" name="Science">
        <title>The Chlamydomonas genome reveals the evolution of key animal and plant functions.</title>
        <authorList>
            <person name="Merchant S.S."/>
            <person name="Prochnik S.E."/>
            <person name="Vallon O."/>
            <person name="Harris E.H."/>
            <person name="Karpowicz S.J."/>
            <person name="Witman G.B."/>
            <person name="Terry A."/>
            <person name="Salamov A."/>
            <person name="Fritz-Laylin L.K."/>
            <person name="Marechal-Drouard L."/>
            <person name="Marshall W.F."/>
            <person name="Qu L.H."/>
            <person name="Nelson D.R."/>
            <person name="Sanderfoot A.A."/>
            <person name="Spalding M.H."/>
            <person name="Kapitonov V.V."/>
            <person name="Ren Q."/>
            <person name="Ferris P."/>
            <person name="Lindquist E."/>
            <person name="Shapiro H."/>
            <person name="Lucas S.M."/>
            <person name="Grimwood J."/>
            <person name="Schmutz J."/>
            <person name="Cardol P."/>
            <person name="Cerutti H."/>
            <person name="Chanfreau G."/>
            <person name="Chen C.L."/>
            <person name="Cognat V."/>
            <person name="Croft M.T."/>
            <person name="Dent R."/>
            <person name="Dutcher S."/>
            <person name="Fernandez E."/>
            <person name="Fukuzawa H."/>
            <person name="Gonzalez-Ballester D."/>
            <person name="Gonzalez-Halphen D."/>
            <person name="Hallmann A."/>
            <person name="Hanikenne M."/>
            <person name="Hippler M."/>
            <person name="Inwood W."/>
            <person name="Jabbari K."/>
            <person name="Kalanon M."/>
            <person name="Kuras R."/>
            <person name="Lefebvre P.A."/>
            <person name="Lemaire S.D."/>
            <person name="Lobanov A.V."/>
            <person name="Lohr M."/>
            <person name="Manuell A."/>
            <person name="Meier I."/>
            <person name="Mets L."/>
            <person name="Mittag M."/>
            <person name="Mittelmeier T."/>
            <person name="Moroney J.V."/>
            <person name="Moseley J."/>
            <person name="Napoli C."/>
            <person name="Nedelcu A.M."/>
            <person name="Niyogi K."/>
            <person name="Novoselov S.V."/>
            <person name="Paulsen I.T."/>
            <person name="Pazour G."/>
            <person name="Purton S."/>
            <person name="Ral J.P."/>
            <person name="Riano-Pachon D.M."/>
            <person name="Riekhof W."/>
            <person name="Rymarquis L."/>
            <person name="Schroda M."/>
            <person name="Stern D."/>
            <person name="Umen J."/>
            <person name="Willows R."/>
            <person name="Wilson N."/>
            <person name="Zimmer S.L."/>
            <person name="Allmer J."/>
            <person name="Balk J."/>
            <person name="Bisova K."/>
            <person name="Chen C.J."/>
            <person name="Elias M."/>
            <person name="Gendler K."/>
            <person name="Hauser C."/>
            <person name="Lamb M.R."/>
            <person name="Ledford H."/>
            <person name="Long J.C."/>
            <person name="Minagawa J."/>
            <person name="Page M.D."/>
            <person name="Pan J."/>
            <person name="Pootakham W."/>
            <person name="Roje S."/>
            <person name="Rose A."/>
            <person name="Stahlberg E."/>
            <person name="Terauchi A.M."/>
            <person name="Yang P."/>
            <person name="Ball S."/>
            <person name="Bowler C."/>
            <person name="Dieckmann C.L."/>
            <person name="Gladyshev V.N."/>
            <person name="Green P."/>
            <person name="Jorgensen R."/>
            <person name="Mayfield S."/>
            <person name="Mueller-Roeber B."/>
            <person name="Rajamani S."/>
            <person name="Sayre R.T."/>
            <person name="Brokstein P."/>
            <person name="Dubchak I."/>
            <person name="Goodstein D."/>
            <person name="Hornick L."/>
            <person name="Huang Y.W."/>
            <person name="Jhaveri J."/>
            <person name="Luo Y."/>
            <person name="Martinez D."/>
            <person name="Ngau W.C."/>
            <person name="Otillar B."/>
            <person name="Poliakov A."/>
            <person name="Porter A."/>
            <person name="Szajkowski L."/>
            <person name="Werner G."/>
            <person name="Zhou K."/>
            <person name="Grigoriev I.V."/>
            <person name="Rokhsar D.S."/>
            <person name="Grossman A.R."/>
        </authorList>
    </citation>
    <scope>NUCLEOTIDE SEQUENCE [LARGE SCALE GENOMIC DNA]</scope>
    <source>
        <strain evidence="11">CC-503</strain>
    </source>
</reference>
<name>A0A2K3CU58_CHLRE</name>
<dbReference type="FunFam" id="1.10.510.10:FF:001308">
    <property type="entry name" value="Predicted protein"/>
    <property type="match status" value="1"/>
</dbReference>
<dbReference type="EMBL" id="CM008977">
    <property type="protein sequence ID" value="PNW71819.1"/>
    <property type="molecule type" value="Genomic_DNA"/>
</dbReference>
<feature type="domain" description="Protein kinase" evidence="9">
    <location>
        <begin position="899"/>
        <end position="1404"/>
    </location>
</feature>
<accession>A0A2K3CU58</accession>
<feature type="compositionally biased region" description="Low complexity" evidence="8">
    <location>
        <begin position="1086"/>
        <end position="1096"/>
    </location>
</feature>
<gene>
    <name evidence="10" type="ORF">CHLRE_16g689550v5</name>
</gene>
<organism evidence="10 11">
    <name type="scientific">Chlamydomonas reinhardtii</name>
    <name type="common">Chlamydomonas smithii</name>
    <dbReference type="NCBI Taxonomy" id="3055"/>
    <lineage>
        <taxon>Eukaryota</taxon>
        <taxon>Viridiplantae</taxon>
        <taxon>Chlorophyta</taxon>
        <taxon>core chlorophytes</taxon>
        <taxon>Chlorophyceae</taxon>
        <taxon>CS clade</taxon>
        <taxon>Chlamydomonadales</taxon>
        <taxon>Chlamydomonadaceae</taxon>
        <taxon>Chlamydomonas</taxon>
    </lineage>
</organism>
<dbReference type="STRING" id="3055.A0A2K3CU58"/>
<dbReference type="SMART" id="SM00220">
    <property type="entry name" value="S_TKc"/>
    <property type="match status" value="1"/>
</dbReference>
<keyword evidence="7" id="KW-0175">Coiled coil</keyword>
<proteinExistence type="predicted"/>
<feature type="compositionally biased region" description="Low complexity" evidence="8">
    <location>
        <begin position="71"/>
        <end position="80"/>
    </location>
</feature>
<evidence type="ECO:0000256" key="6">
    <source>
        <dbReference type="PROSITE-ProRule" id="PRU10141"/>
    </source>
</evidence>
<keyword evidence="11" id="KW-1185">Reference proteome</keyword>
<feature type="coiled-coil region" evidence="7">
    <location>
        <begin position="1401"/>
        <end position="1429"/>
    </location>
</feature>
<keyword evidence="5 6" id="KW-0067">ATP-binding</keyword>
<dbReference type="InterPro" id="IPR017441">
    <property type="entry name" value="Protein_kinase_ATP_BS"/>
</dbReference>
<dbReference type="Gene3D" id="1.10.510.10">
    <property type="entry name" value="Transferase(Phosphotransferase) domain 1"/>
    <property type="match status" value="1"/>
</dbReference>
<dbReference type="InParanoid" id="A0A2K3CU58"/>
<dbReference type="PANTHER" id="PTHR44329">
    <property type="entry name" value="SERINE/THREONINE-PROTEIN KINASE TNNI3K-RELATED"/>
    <property type="match status" value="1"/>
</dbReference>
<dbReference type="OMA" id="DSHIMSG"/>
<dbReference type="GO" id="GO:0005524">
    <property type="term" value="F:ATP binding"/>
    <property type="evidence" value="ECO:0007669"/>
    <property type="project" value="UniProtKB-UniRule"/>
</dbReference>
<dbReference type="Proteomes" id="UP000006906">
    <property type="component" value="Chromosome 16"/>
</dbReference>
<dbReference type="Gramene" id="PNW71819">
    <property type="protein sequence ID" value="PNW71819"/>
    <property type="gene ID" value="CHLRE_16g689550v5"/>
</dbReference>
<keyword evidence="1" id="KW-0723">Serine/threonine-protein kinase</keyword>
<dbReference type="InterPro" id="IPR008271">
    <property type="entry name" value="Ser/Thr_kinase_AS"/>
</dbReference>
<evidence type="ECO:0000313" key="10">
    <source>
        <dbReference type="EMBL" id="PNW71819.1"/>
    </source>
</evidence>
<dbReference type="PROSITE" id="PS50011">
    <property type="entry name" value="PROTEIN_KINASE_DOM"/>
    <property type="match status" value="1"/>
</dbReference>
<feature type="region of interest" description="Disordered" evidence="8">
    <location>
        <begin position="545"/>
        <end position="583"/>
    </location>
</feature>
<dbReference type="InterPro" id="IPR001245">
    <property type="entry name" value="Ser-Thr/Tyr_kinase_cat_dom"/>
</dbReference>
<dbReference type="GO" id="GO:0004674">
    <property type="term" value="F:protein serine/threonine kinase activity"/>
    <property type="evidence" value="ECO:0007669"/>
    <property type="project" value="UniProtKB-KW"/>
</dbReference>
<evidence type="ECO:0000256" key="4">
    <source>
        <dbReference type="ARBA" id="ARBA00022777"/>
    </source>
</evidence>
<dbReference type="Gene3D" id="3.30.200.20">
    <property type="entry name" value="Phosphorylase Kinase, domain 1"/>
    <property type="match status" value="1"/>
</dbReference>
<evidence type="ECO:0000256" key="3">
    <source>
        <dbReference type="ARBA" id="ARBA00022741"/>
    </source>
</evidence>
<dbReference type="InterPro" id="IPR000719">
    <property type="entry name" value="Prot_kinase_dom"/>
</dbReference>
<dbReference type="KEGG" id="cre:CHLRE_16g689550v5"/>
<dbReference type="RefSeq" id="XP_042915778.1">
    <property type="nucleotide sequence ID" value="XM_043071657.1"/>
</dbReference>
<dbReference type="Pfam" id="PF07714">
    <property type="entry name" value="PK_Tyr_Ser-Thr"/>
    <property type="match status" value="1"/>
</dbReference>
<evidence type="ECO:0000313" key="11">
    <source>
        <dbReference type="Proteomes" id="UP000006906"/>
    </source>
</evidence>
<dbReference type="GO" id="GO:0005737">
    <property type="term" value="C:cytoplasm"/>
    <property type="evidence" value="ECO:0000318"/>
    <property type="project" value="GO_Central"/>
</dbReference>
<dbReference type="PaxDb" id="3055-EDO98892"/>
<protein>
    <recommendedName>
        <fullName evidence="9">Protein kinase domain-containing protein</fullName>
    </recommendedName>
</protein>
<dbReference type="GO" id="GO:0004672">
    <property type="term" value="F:protein kinase activity"/>
    <property type="evidence" value="ECO:0000318"/>
    <property type="project" value="GO_Central"/>
</dbReference>
<feature type="binding site" evidence="6">
    <location>
        <position position="926"/>
    </location>
    <ligand>
        <name>ATP</name>
        <dbReference type="ChEBI" id="CHEBI:30616"/>
    </ligand>
</feature>
<keyword evidence="3 6" id="KW-0547">Nucleotide-binding</keyword>